<reference evidence="6 7" key="1">
    <citation type="submission" date="2019-02" db="EMBL/GenBank/DDBJ databases">
        <title>Deep-cultivation of Planctomycetes and their phenomic and genomic characterization uncovers novel biology.</title>
        <authorList>
            <person name="Wiegand S."/>
            <person name="Jogler M."/>
            <person name="Boedeker C."/>
            <person name="Pinto D."/>
            <person name="Vollmers J."/>
            <person name="Rivas-Marin E."/>
            <person name="Kohn T."/>
            <person name="Peeters S.H."/>
            <person name="Heuer A."/>
            <person name="Rast P."/>
            <person name="Oberbeckmann S."/>
            <person name="Bunk B."/>
            <person name="Jeske O."/>
            <person name="Meyerdierks A."/>
            <person name="Storesund J.E."/>
            <person name="Kallscheuer N."/>
            <person name="Luecker S."/>
            <person name="Lage O.M."/>
            <person name="Pohl T."/>
            <person name="Merkel B.J."/>
            <person name="Hornburger P."/>
            <person name="Mueller R.-W."/>
            <person name="Bruemmer F."/>
            <person name="Labrenz M."/>
            <person name="Spormann A.M."/>
            <person name="Op den Camp H."/>
            <person name="Overmann J."/>
            <person name="Amann R."/>
            <person name="Jetten M.S.M."/>
            <person name="Mascher T."/>
            <person name="Medema M.H."/>
            <person name="Devos D.P."/>
            <person name="Kaster A.-K."/>
            <person name="Ovreas L."/>
            <person name="Rohde M."/>
            <person name="Galperin M.Y."/>
            <person name="Jogler C."/>
        </authorList>
    </citation>
    <scope>NUCLEOTIDE SEQUENCE [LARGE SCALE GENOMIC DNA]</scope>
    <source>
        <strain evidence="6 7">ETA_A1</strain>
    </source>
</reference>
<keyword evidence="7" id="KW-1185">Reference proteome</keyword>
<dbReference type="SMART" id="SM00228">
    <property type="entry name" value="PDZ"/>
    <property type="match status" value="1"/>
</dbReference>
<gene>
    <name evidence="6" type="primary">mucD_1</name>
    <name evidence="6" type="ORF">ETAA1_07110</name>
</gene>
<dbReference type="Pfam" id="PF13180">
    <property type="entry name" value="PDZ_2"/>
    <property type="match status" value="1"/>
</dbReference>
<name>A0A517XMT4_9BACT</name>
<evidence type="ECO:0000313" key="7">
    <source>
        <dbReference type="Proteomes" id="UP000319576"/>
    </source>
</evidence>
<dbReference type="Gene3D" id="2.30.42.10">
    <property type="match status" value="1"/>
</dbReference>
<dbReference type="InterPro" id="IPR001940">
    <property type="entry name" value="Peptidase_S1C"/>
</dbReference>
<dbReference type="Gene3D" id="2.40.10.120">
    <property type="match status" value="1"/>
</dbReference>
<keyword evidence="2 6" id="KW-0645">Protease</keyword>
<dbReference type="PROSITE" id="PS51318">
    <property type="entry name" value="TAT"/>
    <property type="match status" value="1"/>
</dbReference>
<dbReference type="Proteomes" id="UP000319576">
    <property type="component" value="Chromosome"/>
</dbReference>
<dbReference type="AlphaFoldDB" id="A0A517XMT4"/>
<sequence precursor="true">MQPEFLPMTRRRLLFTLPLAAALLAGFAAPSAADDPPPTKVAAKIPTWDVARTTTPGSIEDLKALELATKRVVDKCTPATVGLFVGMGAGSGVIVTEDGLVLTAAHVSGEPGTKCTVVLPDGTKVAGKSLGTNAKLDSGMIQITDKAKAPNGKWPVVETGKSTDLKKGQWVVSLGHHGGWRTGRPPVARLGQVLTNQKDLIQTNCTLVGGDSGGPLFDLDGKLIGIHSRIGFTLAHNIHVPVDGFKTDWDQLLASVQVGKAKAPPAVYFGASFEDVDGKEVKGARGVKVTFVAEEGPAAEGGVRVDDEITSFDGTEVKTADDVRKLITRRQPGDEVEVVVARGTRTVTLTVTLGRRRP</sequence>
<dbReference type="PROSITE" id="PS50106">
    <property type="entry name" value="PDZ"/>
    <property type="match status" value="1"/>
</dbReference>
<dbReference type="EMBL" id="CP036273">
    <property type="protein sequence ID" value="QDU18815.1"/>
    <property type="molecule type" value="Genomic_DNA"/>
</dbReference>
<dbReference type="PANTHER" id="PTHR22939:SF129">
    <property type="entry name" value="SERINE PROTEASE HTRA2, MITOCHONDRIAL"/>
    <property type="match status" value="1"/>
</dbReference>
<dbReference type="PANTHER" id="PTHR22939">
    <property type="entry name" value="SERINE PROTEASE FAMILY S1C HTRA-RELATED"/>
    <property type="match status" value="1"/>
</dbReference>
<dbReference type="InterPro" id="IPR009003">
    <property type="entry name" value="Peptidase_S1_PA"/>
</dbReference>
<dbReference type="EC" id="3.4.21.107" evidence="6"/>
<dbReference type="SUPFAM" id="SSF50156">
    <property type="entry name" value="PDZ domain-like"/>
    <property type="match status" value="1"/>
</dbReference>
<evidence type="ECO:0000256" key="3">
    <source>
        <dbReference type="ARBA" id="ARBA00022801"/>
    </source>
</evidence>
<evidence type="ECO:0000259" key="5">
    <source>
        <dbReference type="PROSITE" id="PS50106"/>
    </source>
</evidence>
<protein>
    <submittedName>
        <fullName evidence="6">Putative periplasmic serine endoprotease DegP-like</fullName>
        <ecNumber evidence="6">3.4.21.107</ecNumber>
    </submittedName>
</protein>
<dbReference type="PRINTS" id="PR00834">
    <property type="entry name" value="PROTEASES2C"/>
</dbReference>
<dbReference type="InterPro" id="IPR001478">
    <property type="entry name" value="PDZ"/>
</dbReference>
<keyword evidence="3 6" id="KW-0378">Hydrolase</keyword>
<feature type="signal peptide" evidence="4">
    <location>
        <begin position="1"/>
        <end position="33"/>
    </location>
</feature>
<dbReference type="InterPro" id="IPR036034">
    <property type="entry name" value="PDZ_sf"/>
</dbReference>
<dbReference type="InterPro" id="IPR006311">
    <property type="entry name" value="TAT_signal"/>
</dbReference>
<dbReference type="GO" id="GO:0006508">
    <property type="term" value="P:proteolysis"/>
    <property type="evidence" value="ECO:0007669"/>
    <property type="project" value="UniProtKB-KW"/>
</dbReference>
<evidence type="ECO:0000256" key="2">
    <source>
        <dbReference type="ARBA" id="ARBA00022670"/>
    </source>
</evidence>
<dbReference type="SUPFAM" id="SSF50494">
    <property type="entry name" value="Trypsin-like serine proteases"/>
    <property type="match status" value="1"/>
</dbReference>
<organism evidence="6 7">
    <name type="scientific">Urbifossiella limnaea</name>
    <dbReference type="NCBI Taxonomy" id="2528023"/>
    <lineage>
        <taxon>Bacteria</taxon>
        <taxon>Pseudomonadati</taxon>
        <taxon>Planctomycetota</taxon>
        <taxon>Planctomycetia</taxon>
        <taxon>Gemmatales</taxon>
        <taxon>Gemmataceae</taxon>
        <taxon>Urbifossiella</taxon>
    </lineage>
</organism>
<evidence type="ECO:0000256" key="4">
    <source>
        <dbReference type="SAM" id="SignalP"/>
    </source>
</evidence>
<dbReference type="KEGG" id="uli:ETAA1_07110"/>
<evidence type="ECO:0000313" key="6">
    <source>
        <dbReference type="EMBL" id="QDU18815.1"/>
    </source>
</evidence>
<evidence type="ECO:0000256" key="1">
    <source>
        <dbReference type="ARBA" id="ARBA00010541"/>
    </source>
</evidence>
<dbReference type="OrthoDB" id="248175at2"/>
<proteinExistence type="inferred from homology"/>
<dbReference type="GO" id="GO:0004252">
    <property type="term" value="F:serine-type endopeptidase activity"/>
    <property type="evidence" value="ECO:0007669"/>
    <property type="project" value="InterPro"/>
</dbReference>
<comment type="similarity">
    <text evidence="1">Belongs to the peptidase S1C family.</text>
</comment>
<keyword evidence="4" id="KW-0732">Signal</keyword>
<feature type="chain" id="PRO_5021813275" evidence="4">
    <location>
        <begin position="34"/>
        <end position="358"/>
    </location>
</feature>
<accession>A0A517XMT4</accession>
<feature type="domain" description="PDZ" evidence="5">
    <location>
        <begin position="255"/>
        <end position="344"/>
    </location>
</feature>
<dbReference type="Pfam" id="PF13365">
    <property type="entry name" value="Trypsin_2"/>
    <property type="match status" value="1"/>
</dbReference>